<evidence type="ECO:0008006" key="3">
    <source>
        <dbReference type="Google" id="ProtNLM"/>
    </source>
</evidence>
<name>A0ABN8T4D3_9CNID</name>
<protein>
    <recommendedName>
        <fullName evidence="3">Reverse transcriptase</fullName>
    </recommendedName>
</protein>
<dbReference type="Proteomes" id="UP001159427">
    <property type="component" value="Unassembled WGS sequence"/>
</dbReference>
<accession>A0ABN8T4D3</accession>
<reference evidence="1 2" key="1">
    <citation type="submission" date="2022-05" db="EMBL/GenBank/DDBJ databases">
        <authorList>
            <consortium name="Genoscope - CEA"/>
            <person name="William W."/>
        </authorList>
    </citation>
    <scope>NUCLEOTIDE SEQUENCE [LARGE SCALE GENOMIC DNA]</scope>
</reference>
<feature type="non-terminal residue" evidence="1">
    <location>
        <position position="1"/>
    </location>
</feature>
<organism evidence="1 2">
    <name type="scientific">Porites evermanni</name>
    <dbReference type="NCBI Taxonomy" id="104178"/>
    <lineage>
        <taxon>Eukaryota</taxon>
        <taxon>Metazoa</taxon>
        <taxon>Cnidaria</taxon>
        <taxon>Anthozoa</taxon>
        <taxon>Hexacorallia</taxon>
        <taxon>Scleractinia</taxon>
        <taxon>Fungiina</taxon>
        <taxon>Poritidae</taxon>
        <taxon>Porites</taxon>
    </lineage>
</organism>
<gene>
    <name evidence="1" type="ORF">PEVE_00038888</name>
</gene>
<comment type="caution">
    <text evidence="1">The sequence shown here is derived from an EMBL/GenBank/DDBJ whole genome shotgun (WGS) entry which is preliminary data.</text>
</comment>
<dbReference type="EMBL" id="CALNXI010006724">
    <property type="protein sequence ID" value="CAH3199166.1"/>
    <property type="molecule type" value="Genomic_DNA"/>
</dbReference>
<proteinExistence type="predicted"/>
<keyword evidence="2" id="KW-1185">Reference proteome</keyword>
<evidence type="ECO:0000313" key="2">
    <source>
        <dbReference type="Proteomes" id="UP001159427"/>
    </source>
</evidence>
<sequence>GLTKIHKPGCPFRPIVFSVNTYNYNLASYLVDILLPISANQFTSKASFSFAHLAKSYNHNNEVMCSFYFSSLFTIVPLDETIQFCLNKQAMFSPIHQHYPAPS</sequence>
<evidence type="ECO:0000313" key="1">
    <source>
        <dbReference type="EMBL" id="CAH3199166.1"/>
    </source>
</evidence>